<dbReference type="AlphaFoldDB" id="A0A161K495"/>
<dbReference type="EMBL" id="CZQC01000028">
    <property type="protein sequence ID" value="CUS40846.1"/>
    <property type="molecule type" value="Genomic_DNA"/>
</dbReference>
<organism evidence="1">
    <name type="scientific">hydrothermal vent metagenome</name>
    <dbReference type="NCBI Taxonomy" id="652676"/>
    <lineage>
        <taxon>unclassified sequences</taxon>
        <taxon>metagenomes</taxon>
        <taxon>ecological metagenomes</taxon>
    </lineage>
</organism>
<dbReference type="Pfam" id="PF13432">
    <property type="entry name" value="TPR_16"/>
    <property type="match status" value="2"/>
</dbReference>
<evidence type="ECO:0000313" key="1">
    <source>
        <dbReference type="EMBL" id="CUS40846.1"/>
    </source>
</evidence>
<dbReference type="InterPro" id="IPR019734">
    <property type="entry name" value="TPR_rpt"/>
</dbReference>
<gene>
    <name evidence="1" type="ORF">MGWOODY_Tha12</name>
</gene>
<dbReference type="PROSITE" id="PS50005">
    <property type="entry name" value="TPR"/>
    <property type="match status" value="1"/>
</dbReference>
<name>A0A161K495_9ZZZZ</name>
<dbReference type="PANTHER" id="PTHR12558">
    <property type="entry name" value="CELL DIVISION CYCLE 16,23,27"/>
    <property type="match status" value="1"/>
</dbReference>
<dbReference type="InterPro" id="IPR011990">
    <property type="entry name" value="TPR-like_helical_dom_sf"/>
</dbReference>
<dbReference type="SUPFAM" id="SSF48452">
    <property type="entry name" value="TPR-like"/>
    <property type="match status" value="2"/>
</dbReference>
<sequence>MKKLTLTCLLLSMVMVATIAATPIISVAQAAEGSSSEAPSKRVRRTQTLRPEIYEKLEAARVHADEGRPTEALNALAALEKRKRNSYEQAMTYNMYAYVYFNQEQLDKAAQAYEQVLAVNNIPESLEQTTQYSLAKLYLMGEKYEKAISALNKWFAMVAEPGSEAFILRAQMNFQLEKYAAALPDVEKAIAMKKEQGNPPENWFLLERAALYQNKDFKGLARCLQDLVALYPKGDYWVQLAAVYSELGQPKKELSALETAYDQKLLTRENERINLAQALLGQDVPFKAAMVIKAGMDEGVIELSARNLSLLGDAWMLAKEYDKAIEIMGKAAEKSQSGKDYYKLAQIHTERQEWELALNNVDKAIKLGGLSAPSQALILKGLALYNLNELDHAAAVFADAAEYPEASAAARQWEDYIDSERKRLEYMASSEL</sequence>
<reference evidence="1" key="1">
    <citation type="submission" date="2015-10" db="EMBL/GenBank/DDBJ databases">
        <authorList>
            <person name="Gilbert D.G."/>
        </authorList>
    </citation>
    <scope>NUCLEOTIDE SEQUENCE</scope>
</reference>
<proteinExistence type="predicted"/>
<protein>
    <submittedName>
        <fullName evidence="1">TPR domain protein, putative component of TonB system</fullName>
    </submittedName>
</protein>
<dbReference type="SMART" id="SM00028">
    <property type="entry name" value="TPR"/>
    <property type="match status" value="5"/>
</dbReference>
<accession>A0A161K495</accession>
<dbReference type="Gene3D" id="1.25.40.10">
    <property type="entry name" value="Tetratricopeptide repeat domain"/>
    <property type="match status" value="3"/>
</dbReference>
<dbReference type="PANTHER" id="PTHR12558:SF13">
    <property type="entry name" value="CELL DIVISION CYCLE PROTEIN 27 HOMOLOG"/>
    <property type="match status" value="1"/>
</dbReference>